<feature type="domain" description="Alpha-D-phosphohexomutase C-terminal" evidence="1">
    <location>
        <begin position="14"/>
        <end position="60"/>
    </location>
</feature>
<sequence length="63" mass="7255">MSSFPSNFEGKKVINKSFVDGYKIFFEDDAWLLARLLGTEDVMRIYGEGDTRDNLNLLIESFT</sequence>
<evidence type="ECO:0000313" key="3">
    <source>
        <dbReference type="Proteomes" id="UP000319296"/>
    </source>
</evidence>
<evidence type="ECO:0000313" key="2">
    <source>
        <dbReference type="EMBL" id="RZD18287.1"/>
    </source>
</evidence>
<organism evidence="2 3">
    <name type="scientific">Candidatus Acididesulfobacter diazotrophicus</name>
    <dbReference type="NCBI Taxonomy" id="2597226"/>
    <lineage>
        <taxon>Bacteria</taxon>
        <taxon>Deltaproteobacteria</taxon>
        <taxon>Candidatus Acidulodesulfobacterales</taxon>
        <taxon>Candidatus Acididesulfobacter</taxon>
    </lineage>
</organism>
<dbReference type="Proteomes" id="UP000319296">
    <property type="component" value="Unassembled WGS sequence"/>
</dbReference>
<dbReference type="GO" id="GO:0016868">
    <property type="term" value="F:intramolecular phosphotransferase activity"/>
    <property type="evidence" value="ECO:0007669"/>
    <property type="project" value="InterPro"/>
</dbReference>
<protein>
    <recommendedName>
        <fullName evidence="1">Alpha-D-phosphohexomutase C-terminal domain-containing protein</fullName>
    </recommendedName>
</protein>
<dbReference type="Gene3D" id="3.30.310.50">
    <property type="entry name" value="Alpha-D-phosphohexomutase, C-terminal domain"/>
    <property type="match status" value="1"/>
</dbReference>
<comment type="caution">
    <text evidence="2">The sequence shown here is derived from an EMBL/GenBank/DDBJ whole genome shotgun (WGS) entry which is preliminary data.</text>
</comment>
<dbReference type="InterPro" id="IPR036900">
    <property type="entry name" value="A-D-PHexomutase_C_sf"/>
</dbReference>
<dbReference type="SUPFAM" id="SSF55957">
    <property type="entry name" value="Phosphoglucomutase, C-terminal domain"/>
    <property type="match status" value="1"/>
</dbReference>
<proteinExistence type="predicted"/>
<name>A0A519BLY8_9DELT</name>
<reference evidence="2 3" key="1">
    <citation type="journal article" date="2019" name="ISME J.">
        <title>Insights into ecological role of a new deltaproteobacterial order Candidatus Acidulodesulfobacterales by metagenomics and metatranscriptomics.</title>
        <authorList>
            <person name="Tan S."/>
            <person name="Liu J."/>
            <person name="Fang Y."/>
            <person name="Hedlund B.P."/>
            <person name="Lian Z.H."/>
            <person name="Huang L.Y."/>
            <person name="Li J.T."/>
            <person name="Huang L.N."/>
            <person name="Li W.J."/>
            <person name="Jiang H.C."/>
            <person name="Dong H.L."/>
            <person name="Shu W.S."/>
        </authorList>
    </citation>
    <scope>NUCLEOTIDE SEQUENCE [LARGE SCALE GENOMIC DNA]</scope>
    <source>
        <strain evidence="2">AP1</strain>
    </source>
</reference>
<gene>
    <name evidence="2" type="ORF">EVG15_06705</name>
</gene>
<evidence type="ECO:0000259" key="1">
    <source>
        <dbReference type="Pfam" id="PF00408"/>
    </source>
</evidence>
<accession>A0A519BLY8</accession>
<dbReference type="Pfam" id="PF00408">
    <property type="entry name" value="PGM_PMM_IV"/>
    <property type="match status" value="1"/>
</dbReference>
<dbReference type="AlphaFoldDB" id="A0A519BLY8"/>
<dbReference type="InterPro" id="IPR005843">
    <property type="entry name" value="A-D-PHexomutase_C"/>
</dbReference>
<dbReference type="EMBL" id="SGBB01000011">
    <property type="protein sequence ID" value="RZD18287.1"/>
    <property type="molecule type" value="Genomic_DNA"/>
</dbReference>